<keyword evidence="1" id="KW-1133">Transmembrane helix</keyword>
<evidence type="ECO:0000256" key="1">
    <source>
        <dbReference type="SAM" id="Phobius"/>
    </source>
</evidence>
<dbReference type="Proteomes" id="UP000269015">
    <property type="component" value="Chromosome"/>
</dbReference>
<organism evidence="3 4">
    <name type="scientific">Chryseobacterium indologenes</name>
    <name type="common">Flavobacterium indologenes</name>
    <dbReference type="NCBI Taxonomy" id="253"/>
    <lineage>
        <taxon>Bacteria</taxon>
        <taxon>Pseudomonadati</taxon>
        <taxon>Bacteroidota</taxon>
        <taxon>Flavobacteriia</taxon>
        <taxon>Flavobacteriales</taxon>
        <taxon>Weeksellaceae</taxon>
        <taxon>Chryseobacterium group</taxon>
        <taxon>Chryseobacterium</taxon>
    </lineage>
</organism>
<evidence type="ECO:0000313" key="3">
    <source>
        <dbReference type="EMBL" id="AZB17543.1"/>
    </source>
</evidence>
<protein>
    <submittedName>
        <fullName evidence="3">GHKL domain-containing protein</fullName>
    </submittedName>
</protein>
<dbReference type="InterPro" id="IPR050640">
    <property type="entry name" value="Bact_2-comp_sensor_kinase"/>
</dbReference>
<proteinExistence type="predicted"/>
<dbReference type="GO" id="GO:0000155">
    <property type="term" value="F:phosphorelay sensor kinase activity"/>
    <property type="evidence" value="ECO:0007669"/>
    <property type="project" value="InterPro"/>
</dbReference>
<feature type="transmembrane region" description="Helical" evidence="1">
    <location>
        <begin position="96"/>
        <end position="113"/>
    </location>
</feature>
<dbReference type="RefSeq" id="WP_123861513.1">
    <property type="nucleotide sequence ID" value="NZ_CP033930.1"/>
</dbReference>
<dbReference type="EMBL" id="CP033930">
    <property type="protein sequence ID" value="AZB17543.1"/>
    <property type="molecule type" value="Genomic_DNA"/>
</dbReference>
<gene>
    <name evidence="3" type="ORF">EG352_07080</name>
</gene>
<feature type="transmembrane region" description="Helical" evidence="1">
    <location>
        <begin position="12"/>
        <end position="31"/>
    </location>
</feature>
<name>A0AAD0YU90_CHRID</name>
<dbReference type="InterPro" id="IPR010559">
    <property type="entry name" value="Sig_transdc_His_kin_internal"/>
</dbReference>
<dbReference type="PANTHER" id="PTHR34220:SF7">
    <property type="entry name" value="SENSOR HISTIDINE KINASE YPDA"/>
    <property type="match status" value="1"/>
</dbReference>
<feature type="transmembrane region" description="Helical" evidence="1">
    <location>
        <begin position="157"/>
        <end position="175"/>
    </location>
</feature>
<dbReference type="AlphaFoldDB" id="A0AAD0YU90"/>
<feature type="transmembrane region" description="Helical" evidence="1">
    <location>
        <begin position="68"/>
        <end position="84"/>
    </location>
</feature>
<feature type="transmembrane region" description="Helical" evidence="1">
    <location>
        <begin position="120"/>
        <end position="137"/>
    </location>
</feature>
<dbReference type="Pfam" id="PF06580">
    <property type="entry name" value="His_kinase"/>
    <property type="match status" value="1"/>
</dbReference>
<feature type="domain" description="Signal transduction histidine kinase internal region" evidence="2">
    <location>
        <begin position="188"/>
        <end position="266"/>
    </location>
</feature>
<sequence>MISFLKKYKGFLYGLLIHRVILEVLLHFGLIHIDRSAVLSNILSFIFSWVLISLPIQYFQFLKQHATISLKLLVLIFVLLTVIVNDMNSKIPDNPITFVGLVGIGLYFFSIIIPSYFKKYALSIIGFYILSLGYFYYLRVYINDESVYFEQEKEIKIILTIPFIAFILGWFYQQWKGMKTLELKKSQAELSLLKSQINPHFFFNTLNNLYGLIIEKSAEAPNVVLKLSDLMRYTIYMGKEDLVPLREEVEYLKNYIDLHRIRYQKNVDIIFNDSQCEDCQIAPLIFIIPLENAFKHGVESLTKDAYIRMDIEVAYKVVHFRIENNFELKAESQTVGIGIENLKQRLQLLYPNQHQLQIEVKNSVYQLDLTIETR</sequence>
<dbReference type="PANTHER" id="PTHR34220">
    <property type="entry name" value="SENSOR HISTIDINE KINASE YPDA"/>
    <property type="match status" value="1"/>
</dbReference>
<accession>A0AAD0YU90</accession>
<feature type="transmembrane region" description="Helical" evidence="1">
    <location>
        <begin position="37"/>
        <end position="56"/>
    </location>
</feature>
<keyword evidence="1" id="KW-0812">Transmembrane</keyword>
<keyword evidence="1" id="KW-0472">Membrane</keyword>
<dbReference type="GO" id="GO:0016020">
    <property type="term" value="C:membrane"/>
    <property type="evidence" value="ECO:0007669"/>
    <property type="project" value="InterPro"/>
</dbReference>
<evidence type="ECO:0000259" key="2">
    <source>
        <dbReference type="Pfam" id="PF06580"/>
    </source>
</evidence>
<reference evidence="3 4" key="1">
    <citation type="submission" date="2018-11" db="EMBL/GenBank/DDBJ databases">
        <title>Proposal to divide the Flavobacteriaceae and reorganize its genera based on Amino Acid Identity values calculated from whole genome sequences.</title>
        <authorList>
            <person name="Nicholson A.C."/>
            <person name="Gulvik C.A."/>
            <person name="Whitney A.M."/>
            <person name="Humrighouse B.W."/>
            <person name="Bell M."/>
            <person name="Holmes B."/>
            <person name="Steigerwalt A.G."/>
            <person name="Villarma A."/>
            <person name="Sheth M."/>
            <person name="Batra D."/>
            <person name="Pryor J."/>
            <person name="Bernardet J.-F."/>
            <person name="Hugo C."/>
            <person name="Kampfer P."/>
            <person name="Newman J."/>
            <person name="McQuiston J.R."/>
        </authorList>
    </citation>
    <scope>NUCLEOTIDE SEQUENCE [LARGE SCALE GENOMIC DNA]</scope>
    <source>
        <strain evidence="3 4">H5559</strain>
    </source>
</reference>
<evidence type="ECO:0000313" key="4">
    <source>
        <dbReference type="Proteomes" id="UP000269015"/>
    </source>
</evidence>